<dbReference type="Proteomes" id="UP001189616">
    <property type="component" value="Unassembled WGS sequence"/>
</dbReference>
<comment type="caution">
    <text evidence="1">The sequence shown here is derived from an EMBL/GenBank/DDBJ whole genome shotgun (WGS) entry which is preliminary data.</text>
</comment>
<evidence type="ECO:0000313" key="1">
    <source>
        <dbReference type="EMBL" id="CAJ0802564.1"/>
    </source>
</evidence>
<reference evidence="1 2" key="1">
    <citation type="submission" date="2023-07" db="EMBL/GenBank/DDBJ databases">
        <authorList>
            <person name="Peeters C."/>
        </authorList>
    </citation>
    <scope>NUCLEOTIDE SEQUENCE [LARGE SCALE GENOMIC DNA]</scope>
    <source>
        <strain evidence="1 2">LMG 7141</strain>
    </source>
</reference>
<name>A0ABN9JBC9_9RALS</name>
<evidence type="ECO:0000313" key="2">
    <source>
        <dbReference type="Proteomes" id="UP001189616"/>
    </source>
</evidence>
<dbReference type="EMBL" id="CATYWO010000012">
    <property type="protein sequence ID" value="CAJ0802564.1"/>
    <property type="molecule type" value="Genomic_DNA"/>
</dbReference>
<sequence>MANILRIAVGETVSEFEDGESLEAAWKILNARLAERDDEIAVVFENEHGYRVGEIWESSIYHALAETPGKLRAYLALCGFFEDPPGE</sequence>
<dbReference type="RefSeq" id="WP_238500786.1">
    <property type="nucleotide sequence ID" value="NZ_CATYWO010000012.1"/>
</dbReference>
<organism evidence="1 2">
    <name type="scientific">Ralstonia condita</name>
    <dbReference type="NCBI Taxonomy" id="3058600"/>
    <lineage>
        <taxon>Bacteria</taxon>
        <taxon>Pseudomonadati</taxon>
        <taxon>Pseudomonadota</taxon>
        <taxon>Betaproteobacteria</taxon>
        <taxon>Burkholderiales</taxon>
        <taxon>Burkholderiaceae</taxon>
        <taxon>Ralstonia</taxon>
    </lineage>
</organism>
<keyword evidence="2" id="KW-1185">Reference proteome</keyword>
<protein>
    <submittedName>
        <fullName evidence="1">Uncharacterized protein</fullName>
    </submittedName>
</protein>
<gene>
    <name evidence="1" type="ORF">LMG7141_04127</name>
</gene>
<proteinExistence type="predicted"/>
<accession>A0ABN9JBC9</accession>